<feature type="repeat" description="Solcar" evidence="9">
    <location>
        <begin position="310"/>
        <end position="377"/>
    </location>
</feature>
<keyword evidence="7" id="KW-0496">Mitochondrion</keyword>
<dbReference type="InterPro" id="IPR023395">
    <property type="entry name" value="MCP_dom_sf"/>
</dbReference>
<dbReference type="Proteomes" id="UP001164286">
    <property type="component" value="Unassembled WGS sequence"/>
</dbReference>
<dbReference type="InterPro" id="IPR018108">
    <property type="entry name" value="MCP_transmembrane"/>
</dbReference>
<dbReference type="AlphaFoldDB" id="A0AA38LVD1"/>
<dbReference type="Pfam" id="PF00153">
    <property type="entry name" value="Mito_carr"/>
    <property type="match status" value="4"/>
</dbReference>
<keyword evidence="5" id="KW-0677">Repeat</keyword>
<evidence type="ECO:0000256" key="9">
    <source>
        <dbReference type="PROSITE-ProRule" id="PRU00282"/>
    </source>
</evidence>
<dbReference type="GeneID" id="77732811"/>
<dbReference type="GO" id="GO:0031966">
    <property type="term" value="C:mitochondrial membrane"/>
    <property type="evidence" value="ECO:0007669"/>
    <property type="project" value="UniProtKB-SubCell"/>
</dbReference>
<name>A0AA38LVD1_9TREE</name>
<evidence type="ECO:0000256" key="7">
    <source>
        <dbReference type="ARBA" id="ARBA00023128"/>
    </source>
</evidence>
<feature type="repeat" description="Solcar" evidence="9">
    <location>
        <begin position="110"/>
        <end position="199"/>
    </location>
</feature>
<evidence type="ECO:0000256" key="5">
    <source>
        <dbReference type="ARBA" id="ARBA00022737"/>
    </source>
</evidence>
<evidence type="ECO:0000256" key="8">
    <source>
        <dbReference type="ARBA" id="ARBA00023136"/>
    </source>
</evidence>
<dbReference type="EMBL" id="JAKWFO010000005">
    <property type="protein sequence ID" value="KAI9637065.1"/>
    <property type="molecule type" value="Genomic_DNA"/>
</dbReference>
<evidence type="ECO:0000256" key="4">
    <source>
        <dbReference type="ARBA" id="ARBA00022692"/>
    </source>
</evidence>
<keyword evidence="6" id="KW-1133">Transmembrane helix</keyword>
<evidence type="ECO:0000256" key="6">
    <source>
        <dbReference type="ARBA" id="ARBA00022989"/>
    </source>
</evidence>
<dbReference type="PANTHER" id="PTHR45683">
    <property type="entry name" value="MITOCHONDRIAL NICOTINAMIDE ADENINE DINUCLEOTIDE TRANSPORTER 1-RELATED-RELATED"/>
    <property type="match status" value="1"/>
</dbReference>
<evidence type="ECO:0000313" key="11">
    <source>
        <dbReference type="EMBL" id="KAI9637065.1"/>
    </source>
</evidence>
<organism evidence="11 12">
    <name type="scientific">Dioszegia hungarica</name>
    <dbReference type="NCBI Taxonomy" id="4972"/>
    <lineage>
        <taxon>Eukaryota</taxon>
        <taxon>Fungi</taxon>
        <taxon>Dikarya</taxon>
        <taxon>Basidiomycota</taxon>
        <taxon>Agaricomycotina</taxon>
        <taxon>Tremellomycetes</taxon>
        <taxon>Tremellales</taxon>
        <taxon>Bulleribasidiaceae</taxon>
        <taxon>Dioszegia</taxon>
    </lineage>
</organism>
<feature type="repeat" description="Solcar" evidence="9">
    <location>
        <begin position="7"/>
        <end position="96"/>
    </location>
</feature>
<dbReference type="PRINTS" id="PR00926">
    <property type="entry name" value="MITOCARRIER"/>
</dbReference>
<comment type="subcellular location">
    <subcellularLocation>
        <location evidence="1">Mitochondrion membrane</location>
        <topology evidence="1">Multi-pass membrane protein</topology>
    </subcellularLocation>
</comment>
<dbReference type="Gene3D" id="1.50.40.10">
    <property type="entry name" value="Mitochondrial carrier domain"/>
    <property type="match status" value="2"/>
</dbReference>
<keyword evidence="12" id="KW-1185">Reference proteome</keyword>
<dbReference type="FunFam" id="1.50.40.10:FF:000154">
    <property type="entry name" value="Unplaced genomic scaffold supercont2.19, whole genome shotgun sequence"/>
    <property type="match status" value="1"/>
</dbReference>
<evidence type="ECO:0000256" key="10">
    <source>
        <dbReference type="RuleBase" id="RU000488"/>
    </source>
</evidence>
<accession>A0AA38LVD1</accession>
<comment type="caution">
    <text evidence="11">The sequence shown here is derived from an EMBL/GenBank/DDBJ whole genome shotgun (WGS) entry which is preliminary data.</text>
</comment>
<comment type="similarity">
    <text evidence="2 10">Belongs to the mitochondrial carrier (TC 2.A.29) family.</text>
</comment>
<reference evidence="11" key="1">
    <citation type="journal article" date="2022" name="G3 (Bethesda)">
        <title>High quality genome of the basidiomycete yeast Dioszegia hungarica PDD-24b-2 isolated from cloud water.</title>
        <authorList>
            <person name="Jarrige D."/>
            <person name="Haridas S."/>
            <person name="Bleykasten-Grosshans C."/>
            <person name="Joly M."/>
            <person name="Nadalig T."/>
            <person name="Sancelme M."/>
            <person name="Vuilleumier S."/>
            <person name="Grigoriev I.V."/>
            <person name="Amato P."/>
            <person name="Bringel F."/>
        </authorList>
    </citation>
    <scope>NUCLEOTIDE SEQUENCE</scope>
    <source>
        <strain evidence="11">PDD-24b-2</strain>
    </source>
</reference>
<protein>
    <submittedName>
        <fullName evidence="11">Mitochondrial carrier domain-containing protein</fullName>
    </submittedName>
</protein>
<sequence length="377" mass="40442">MPHINIPPQLHSMVSGACAGLVASIVTCPLDVLKTSLQASSVAAGSAEYEGVQKTAGRIWRQAGLRGFYRGLGPTLAGYLPTWGIYFTVYDLIKDRMGVWASDPSHPHVDTSIQHIIAAMTAGATGTIFTNPIWVVKTRFMAQATMAASETRYRSTLEAFATIYRTEGFKTFYKGLLPSLFGVVHVAVQFPLYEKAKTWADTRSAQDIENNASLPASTILVCSAFSKMIASVATYPHEVLRTRLQVHKSHGRPSNAAANAVHPITSTTHSSTASVNALASSVNGGKGPHAHFYSPLVTGSHPPLPLSAPAALLRVPAPGADPGSAVQKPAEPIWRRKGGIVQTFLEIKRQDGWKGFYRGLSINLVRTVPNSAVTMLT</sequence>
<dbReference type="RefSeq" id="XP_052946842.1">
    <property type="nucleotide sequence ID" value="XM_053093606.1"/>
</dbReference>
<proteinExistence type="inferred from homology"/>
<evidence type="ECO:0000256" key="1">
    <source>
        <dbReference type="ARBA" id="ARBA00004225"/>
    </source>
</evidence>
<evidence type="ECO:0000256" key="2">
    <source>
        <dbReference type="ARBA" id="ARBA00006375"/>
    </source>
</evidence>
<keyword evidence="4 9" id="KW-0812">Transmembrane</keyword>
<evidence type="ECO:0000256" key="3">
    <source>
        <dbReference type="ARBA" id="ARBA00022448"/>
    </source>
</evidence>
<dbReference type="GO" id="GO:0015215">
    <property type="term" value="F:nucleotide transmembrane transporter activity"/>
    <property type="evidence" value="ECO:0007669"/>
    <property type="project" value="UniProtKB-ARBA"/>
</dbReference>
<dbReference type="InterPro" id="IPR002067">
    <property type="entry name" value="MCP"/>
</dbReference>
<evidence type="ECO:0000313" key="12">
    <source>
        <dbReference type="Proteomes" id="UP001164286"/>
    </source>
</evidence>
<dbReference type="InterPro" id="IPR044712">
    <property type="entry name" value="SLC25A32-like"/>
</dbReference>
<keyword evidence="8 9" id="KW-0472">Membrane</keyword>
<keyword evidence="3 10" id="KW-0813">Transport</keyword>
<dbReference type="PROSITE" id="PS50920">
    <property type="entry name" value="SOLCAR"/>
    <property type="match status" value="3"/>
</dbReference>
<dbReference type="SUPFAM" id="SSF103506">
    <property type="entry name" value="Mitochondrial carrier"/>
    <property type="match status" value="1"/>
</dbReference>
<gene>
    <name evidence="11" type="ORF">MKK02DRAFT_45774</name>
</gene>